<dbReference type="InterPro" id="IPR039426">
    <property type="entry name" value="TonB-dep_rcpt-like"/>
</dbReference>
<dbReference type="Pfam" id="PF07715">
    <property type="entry name" value="Plug"/>
    <property type="match status" value="1"/>
</dbReference>
<sequence length="206" mass="22482">MKKMLLMALTLALAFQSKAQITDSVKTSPLIIQRTPNQKAMEPLIVIDGNKQYLRGLDAASGISPQNIESVNVLKDSSATKKYGTEGLNGVIEIKTKNVPVGIYNKEIDSNRLNINATVNGFKFQPGAKSTIIKRNLLEKDWDPKAKPLYVLNGQEVKSIDAIDPNNVESVTVLKDSAATSVYKEKGKNGVVIITTKVSMPNPEKN</sequence>
<evidence type="ECO:0000256" key="2">
    <source>
        <dbReference type="SAM" id="SignalP"/>
    </source>
</evidence>
<dbReference type="EMBL" id="WKKH01000017">
    <property type="protein sequence ID" value="MRX76915.1"/>
    <property type="molecule type" value="Genomic_DNA"/>
</dbReference>
<keyword evidence="1" id="KW-1134">Transmembrane beta strand</keyword>
<keyword evidence="1" id="KW-0812">Transmembrane</keyword>
<organism evidence="4 5">
    <name type="scientific">Pedobacter petrophilus</name>
    <dbReference type="NCBI Taxonomy" id="1908241"/>
    <lineage>
        <taxon>Bacteria</taxon>
        <taxon>Pseudomonadati</taxon>
        <taxon>Bacteroidota</taxon>
        <taxon>Sphingobacteriia</taxon>
        <taxon>Sphingobacteriales</taxon>
        <taxon>Sphingobacteriaceae</taxon>
        <taxon>Pedobacter</taxon>
    </lineage>
</organism>
<dbReference type="InterPro" id="IPR037066">
    <property type="entry name" value="Plug_dom_sf"/>
</dbReference>
<evidence type="ECO:0000259" key="3">
    <source>
        <dbReference type="Pfam" id="PF07715"/>
    </source>
</evidence>
<evidence type="ECO:0000313" key="5">
    <source>
        <dbReference type="Proteomes" id="UP000487757"/>
    </source>
</evidence>
<dbReference type="RefSeq" id="WP_154281140.1">
    <property type="nucleotide sequence ID" value="NZ_JBHUJQ010000001.1"/>
</dbReference>
<feature type="domain" description="TonB-dependent receptor plug" evidence="3">
    <location>
        <begin position="42"/>
        <end position="91"/>
    </location>
</feature>
<evidence type="ECO:0000256" key="1">
    <source>
        <dbReference type="PROSITE-ProRule" id="PRU01360"/>
    </source>
</evidence>
<dbReference type="AlphaFoldDB" id="A0A7K0FZH6"/>
<dbReference type="GO" id="GO:0009279">
    <property type="term" value="C:cell outer membrane"/>
    <property type="evidence" value="ECO:0007669"/>
    <property type="project" value="UniProtKB-SubCell"/>
</dbReference>
<keyword evidence="5" id="KW-1185">Reference proteome</keyword>
<keyword evidence="1" id="KW-0998">Cell outer membrane</keyword>
<accession>A0A7K0FZH6</accession>
<proteinExistence type="inferred from homology"/>
<keyword evidence="1" id="KW-0472">Membrane</keyword>
<comment type="caution">
    <text evidence="4">The sequence shown here is derived from an EMBL/GenBank/DDBJ whole genome shotgun (WGS) entry which is preliminary data.</text>
</comment>
<dbReference type="OrthoDB" id="1040521at2"/>
<dbReference type="InterPro" id="IPR012910">
    <property type="entry name" value="Plug_dom"/>
</dbReference>
<feature type="chain" id="PRO_5029746843" evidence="2">
    <location>
        <begin position="20"/>
        <end position="206"/>
    </location>
</feature>
<dbReference type="PROSITE" id="PS52016">
    <property type="entry name" value="TONB_DEPENDENT_REC_3"/>
    <property type="match status" value="1"/>
</dbReference>
<dbReference type="Proteomes" id="UP000487757">
    <property type="component" value="Unassembled WGS sequence"/>
</dbReference>
<comment type="subcellular location">
    <subcellularLocation>
        <location evidence="1">Cell outer membrane</location>
        <topology evidence="1">Multi-pass membrane protein</topology>
    </subcellularLocation>
</comment>
<evidence type="ECO:0000313" key="4">
    <source>
        <dbReference type="EMBL" id="MRX76915.1"/>
    </source>
</evidence>
<dbReference type="Gene3D" id="2.170.130.10">
    <property type="entry name" value="TonB-dependent receptor, plug domain"/>
    <property type="match status" value="2"/>
</dbReference>
<keyword evidence="2" id="KW-0732">Signal</keyword>
<gene>
    <name evidence="4" type="ORF">GJU39_12540</name>
</gene>
<reference evidence="4 5" key="1">
    <citation type="submission" date="2019-11" db="EMBL/GenBank/DDBJ databases">
        <title>Pedobacter petrophilus genome.</title>
        <authorList>
            <person name="Feldbauer M.J."/>
            <person name="Newman J.D."/>
        </authorList>
    </citation>
    <scope>NUCLEOTIDE SEQUENCE [LARGE SCALE GENOMIC DNA]</scope>
    <source>
        <strain evidence="4 5">LMG 29686</strain>
    </source>
</reference>
<name>A0A7K0FZH6_9SPHI</name>
<protein>
    <submittedName>
        <fullName evidence="4">TonB-dependent receptor plug domain-containing protein</fullName>
    </submittedName>
</protein>
<keyword evidence="4" id="KW-0675">Receptor</keyword>
<dbReference type="SUPFAM" id="SSF56935">
    <property type="entry name" value="Porins"/>
    <property type="match status" value="2"/>
</dbReference>
<feature type="signal peptide" evidence="2">
    <location>
        <begin position="1"/>
        <end position="19"/>
    </location>
</feature>
<keyword evidence="1" id="KW-0813">Transport</keyword>
<comment type="similarity">
    <text evidence="1">Belongs to the TonB-dependent receptor family.</text>
</comment>